<dbReference type="CDD" id="cd10944">
    <property type="entry name" value="CE4_SmPgdA_like"/>
    <property type="match status" value="1"/>
</dbReference>
<dbReference type="InterPro" id="IPR002509">
    <property type="entry name" value="NODB_dom"/>
</dbReference>
<feature type="transmembrane region" description="Helical" evidence="2">
    <location>
        <begin position="25"/>
        <end position="47"/>
    </location>
</feature>
<organism evidence="4 5">
    <name type="scientific">Hominilimicola fabiformis</name>
    <dbReference type="NCBI Taxonomy" id="2885356"/>
    <lineage>
        <taxon>Bacteria</taxon>
        <taxon>Bacillati</taxon>
        <taxon>Bacillota</taxon>
        <taxon>Clostridia</taxon>
        <taxon>Eubacteriales</taxon>
        <taxon>Oscillospiraceae</taxon>
        <taxon>Hominilimicola</taxon>
    </lineage>
</organism>
<dbReference type="PANTHER" id="PTHR10587:SF125">
    <property type="entry name" value="POLYSACCHARIDE DEACETYLASE YHEN-RELATED"/>
    <property type="match status" value="1"/>
</dbReference>
<protein>
    <submittedName>
        <fullName evidence="4">Polysaccharide deacetylase</fullName>
    </submittedName>
</protein>
<keyword evidence="2" id="KW-0812">Transmembrane</keyword>
<dbReference type="RefSeq" id="WP_308456869.1">
    <property type="nucleotide sequence ID" value="NZ_JAJEQM010000015.1"/>
</dbReference>
<evidence type="ECO:0000256" key="1">
    <source>
        <dbReference type="SAM" id="MobiDB-lite"/>
    </source>
</evidence>
<keyword evidence="2" id="KW-0472">Membrane</keyword>
<dbReference type="PANTHER" id="PTHR10587">
    <property type="entry name" value="GLYCOSYL TRANSFERASE-RELATED"/>
    <property type="match status" value="1"/>
</dbReference>
<dbReference type="Proteomes" id="UP001198242">
    <property type="component" value="Unassembled WGS sequence"/>
</dbReference>
<comment type="caution">
    <text evidence="4">The sequence shown here is derived from an EMBL/GenBank/DDBJ whole genome shotgun (WGS) entry which is preliminary data.</text>
</comment>
<dbReference type="Pfam" id="PF01522">
    <property type="entry name" value="Polysacc_deac_1"/>
    <property type="match status" value="1"/>
</dbReference>
<proteinExistence type="predicted"/>
<dbReference type="EMBL" id="JAJEQM010000015">
    <property type="protein sequence ID" value="MCC2211279.1"/>
    <property type="molecule type" value="Genomic_DNA"/>
</dbReference>
<evidence type="ECO:0000313" key="5">
    <source>
        <dbReference type="Proteomes" id="UP001198242"/>
    </source>
</evidence>
<sequence>MSNATEFEMRRRERRRRERLRKKRIRAAIIFIVLIAIIIVVAVAVSMKKGNNEQQNTNNVSVEATENPENVVPTVEPVQTNTLNIPPATEENDLLQIVKDSVQEKRCYLTFDDGPTENITPQILDTLRKYNIKATFFEVGSLIDSNFDMARRVYEEGHLIANHSDGHNYEKLYASTDTFINEVNACFQKIDAVTGGAQTMRLVRFPGGSYKSSADSFSPVKQECKKVLKENGYYYCDWNALNGDAEGKKKDAQGLLDYLKSNMPEGQNVVILMHDAAAKQATADALPMIIEYLISEGYTFHRLDDINYQAAVTTIAPESGETATTTTSTDTTNTASTTNPTNTTNPTSTTNPTADTANAQNSNTQSATDKPVQAQNAQNITPAPAQSGTAIIIQ</sequence>
<dbReference type="PROSITE" id="PS51677">
    <property type="entry name" value="NODB"/>
    <property type="match status" value="1"/>
</dbReference>
<dbReference type="InterPro" id="IPR011330">
    <property type="entry name" value="Glyco_hydro/deAcase_b/a-brl"/>
</dbReference>
<name>A0AAE3E0D7_9FIRM</name>
<keyword evidence="2" id="KW-1133">Transmembrane helix</keyword>
<evidence type="ECO:0000259" key="3">
    <source>
        <dbReference type="PROSITE" id="PS51677"/>
    </source>
</evidence>
<evidence type="ECO:0000256" key="2">
    <source>
        <dbReference type="SAM" id="Phobius"/>
    </source>
</evidence>
<dbReference type="Gene3D" id="3.20.20.370">
    <property type="entry name" value="Glycoside hydrolase/deacetylase"/>
    <property type="match status" value="1"/>
</dbReference>
<dbReference type="InterPro" id="IPR050248">
    <property type="entry name" value="Polysacc_deacetylase_ArnD"/>
</dbReference>
<dbReference type="GO" id="GO:0005975">
    <property type="term" value="P:carbohydrate metabolic process"/>
    <property type="evidence" value="ECO:0007669"/>
    <property type="project" value="InterPro"/>
</dbReference>
<evidence type="ECO:0000313" key="4">
    <source>
        <dbReference type="EMBL" id="MCC2211279.1"/>
    </source>
</evidence>
<gene>
    <name evidence="4" type="ORF">LKE05_10820</name>
</gene>
<dbReference type="SUPFAM" id="SSF88713">
    <property type="entry name" value="Glycoside hydrolase/deacetylase"/>
    <property type="match status" value="1"/>
</dbReference>
<dbReference type="GO" id="GO:0016810">
    <property type="term" value="F:hydrolase activity, acting on carbon-nitrogen (but not peptide) bonds"/>
    <property type="evidence" value="ECO:0007669"/>
    <property type="project" value="InterPro"/>
</dbReference>
<feature type="compositionally biased region" description="Polar residues" evidence="1">
    <location>
        <begin position="360"/>
        <end position="394"/>
    </location>
</feature>
<feature type="region of interest" description="Disordered" evidence="1">
    <location>
        <begin position="319"/>
        <end position="394"/>
    </location>
</feature>
<reference evidence="4 5" key="1">
    <citation type="submission" date="2021-10" db="EMBL/GenBank/DDBJ databases">
        <title>Anaerobic single-cell dispensing facilitates the cultivation of human gut bacteria.</title>
        <authorList>
            <person name="Afrizal A."/>
        </authorList>
    </citation>
    <scope>NUCLEOTIDE SEQUENCE [LARGE SCALE GENOMIC DNA]</scope>
    <source>
        <strain evidence="4 5">CLA-AA-H232</strain>
    </source>
</reference>
<feature type="compositionally biased region" description="Low complexity" evidence="1">
    <location>
        <begin position="322"/>
        <end position="359"/>
    </location>
</feature>
<keyword evidence="5" id="KW-1185">Reference proteome</keyword>
<accession>A0AAE3E0D7</accession>
<dbReference type="AlphaFoldDB" id="A0AAE3E0D7"/>
<feature type="domain" description="NodB homology" evidence="3">
    <location>
        <begin position="105"/>
        <end position="301"/>
    </location>
</feature>